<dbReference type="GO" id="GO:0000155">
    <property type="term" value="F:phosphorelay sensor kinase activity"/>
    <property type="evidence" value="ECO:0007669"/>
    <property type="project" value="InterPro"/>
</dbReference>
<evidence type="ECO:0000256" key="6">
    <source>
        <dbReference type="ARBA" id="ARBA00022679"/>
    </source>
</evidence>
<accession>A0A4P8HJZ0</accession>
<keyword evidence="8 11" id="KW-0418">Kinase</keyword>
<evidence type="ECO:0000259" key="10">
    <source>
        <dbReference type="PROSITE" id="PS50109"/>
    </source>
</evidence>
<evidence type="ECO:0000313" key="13">
    <source>
        <dbReference type="Proteomes" id="UP000298763"/>
    </source>
</evidence>
<dbReference type="SUPFAM" id="SSF55874">
    <property type="entry name" value="ATPase domain of HSP90 chaperone/DNA topoisomerase II/histidine kinase"/>
    <property type="match status" value="1"/>
</dbReference>
<dbReference type="EMBL" id="CP040017">
    <property type="protein sequence ID" value="QCP09146.1"/>
    <property type="molecule type" value="Genomic_DNA"/>
</dbReference>
<evidence type="ECO:0000256" key="2">
    <source>
        <dbReference type="ARBA" id="ARBA00004651"/>
    </source>
</evidence>
<evidence type="ECO:0000256" key="5">
    <source>
        <dbReference type="ARBA" id="ARBA00022553"/>
    </source>
</evidence>
<dbReference type="SMART" id="SM00388">
    <property type="entry name" value="HisKA"/>
    <property type="match status" value="1"/>
</dbReference>
<evidence type="ECO:0000256" key="3">
    <source>
        <dbReference type="ARBA" id="ARBA00012438"/>
    </source>
</evidence>
<evidence type="ECO:0000256" key="8">
    <source>
        <dbReference type="ARBA" id="ARBA00022777"/>
    </source>
</evidence>
<proteinExistence type="predicted"/>
<evidence type="ECO:0000256" key="1">
    <source>
        <dbReference type="ARBA" id="ARBA00000085"/>
    </source>
</evidence>
<evidence type="ECO:0000256" key="9">
    <source>
        <dbReference type="ARBA" id="ARBA00022840"/>
    </source>
</evidence>
<dbReference type="InterPro" id="IPR005467">
    <property type="entry name" value="His_kinase_dom"/>
</dbReference>
<keyword evidence="4" id="KW-0472">Membrane</keyword>
<dbReference type="InterPro" id="IPR003661">
    <property type="entry name" value="HisK_dim/P_dom"/>
</dbReference>
<protein>
    <recommendedName>
        <fullName evidence="3">histidine kinase</fullName>
        <ecNumber evidence="3">2.7.13.3</ecNumber>
    </recommendedName>
</protein>
<organism evidence="11 14">
    <name type="scientific">Pseudoduganella umbonata</name>
    <dbReference type="NCBI Taxonomy" id="864828"/>
    <lineage>
        <taxon>Bacteria</taxon>
        <taxon>Pseudomonadati</taxon>
        <taxon>Pseudomonadota</taxon>
        <taxon>Betaproteobacteria</taxon>
        <taxon>Burkholderiales</taxon>
        <taxon>Oxalobacteraceae</taxon>
        <taxon>Telluria group</taxon>
        <taxon>Pseudoduganella</taxon>
    </lineage>
</organism>
<evidence type="ECO:0000313" key="14">
    <source>
        <dbReference type="Proteomes" id="UP000584325"/>
    </source>
</evidence>
<dbReference type="Pfam" id="PF00512">
    <property type="entry name" value="HisKA"/>
    <property type="match status" value="1"/>
</dbReference>
<evidence type="ECO:0000313" key="12">
    <source>
        <dbReference type="EMBL" id="QCP09146.1"/>
    </source>
</evidence>
<evidence type="ECO:0000256" key="4">
    <source>
        <dbReference type="ARBA" id="ARBA00022475"/>
    </source>
</evidence>
<dbReference type="PANTHER" id="PTHR44936">
    <property type="entry name" value="SENSOR PROTEIN CREC"/>
    <property type="match status" value="1"/>
</dbReference>
<dbReference type="SUPFAM" id="SSF47384">
    <property type="entry name" value="Homodimeric domain of signal transducing histidine kinase"/>
    <property type="match status" value="1"/>
</dbReference>
<dbReference type="SMART" id="SM00387">
    <property type="entry name" value="HATPase_c"/>
    <property type="match status" value="1"/>
</dbReference>
<dbReference type="InterPro" id="IPR036097">
    <property type="entry name" value="HisK_dim/P_sf"/>
</dbReference>
<dbReference type="InterPro" id="IPR036890">
    <property type="entry name" value="HATPase_C_sf"/>
</dbReference>
<dbReference type="AlphaFoldDB" id="A0A4P8HJZ0"/>
<evidence type="ECO:0000313" key="11">
    <source>
        <dbReference type="EMBL" id="MBB3221622.1"/>
    </source>
</evidence>
<dbReference type="RefSeq" id="WP_137312035.1">
    <property type="nucleotide sequence ID" value="NZ_CP040017.1"/>
</dbReference>
<keyword evidence="13" id="KW-1185">Reference proteome</keyword>
<comment type="catalytic activity">
    <reaction evidence="1">
        <text>ATP + protein L-histidine = ADP + protein N-phospho-L-histidine.</text>
        <dbReference type="EC" id="2.7.13.3"/>
    </reaction>
</comment>
<reference evidence="12 13" key="1">
    <citation type="submission" date="2019-05" db="EMBL/GenBank/DDBJ databases">
        <title>Draft Genome Sequences of Six Type Strains of the Genus Massilia.</title>
        <authorList>
            <person name="Miess H."/>
            <person name="Frediansyhah A."/>
            <person name="Gross H."/>
        </authorList>
    </citation>
    <scope>NUCLEOTIDE SEQUENCE [LARGE SCALE GENOMIC DNA]</scope>
    <source>
        <strain evidence="12 13">DSMZ 26121</strain>
    </source>
</reference>
<evidence type="ECO:0000256" key="7">
    <source>
        <dbReference type="ARBA" id="ARBA00022741"/>
    </source>
</evidence>
<dbReference type="GO" id="GO:0005886">
    <property type="term" value="C:plasma membrane"/>
    <property type="evidence" value="ECO:0007669"/>
    <property type="project" value="UniProtKB-SubCell"/>
</dbReference>
<keyword evidence="6" id="KW-0808">Transferase</keyword>
<dbReference type="InterPro" id="IPR003594">
    <property type="entry name" value="HATPase_dom"/>
</dbReference>
<sequence length="381" mass="41072">MAWAAEKNVFAEGLSEEAIELLSMREAVFDRWEASARGEIEGAAELLAPALTDNLPSLYDNLAEAISPGIARQTATENTTAAQSHGSERARLTRFGPDEVLREYQLFRDAIRDVAHERGARWSAETWASIGRSIEIAARESLREFAATHEALRRRVAATLSHDMRAPLSVIATGLQLIALTNDLGAAKVFAEKIKHQTERLDEMIGELLDALTAMRQESRPLALSRFDMLDLASEVADEFKKEGSGALAVSGEVVEGHWCAPAMRRALENLVANAINHGAPGGEVAIAVKQERGRVSVSVHNFGPAIPVDRRERIFGYLARDVGLGVAGWGIGLPSAQNVAEAHGGSVLVDSSDEAGTTFTIDAPVDCRPFVKGAVPPLLR</sequence>
<feature type="domain" description="Histidine kinase" evidence="10">
    <location>
        <begin position="159"/>
        <end position="368"/>
    </location>
</feature>
<dbReference type="Proteomes" id="UP000584325">
    <property type="component" value="Unassembled WGS sequence"/>
</dbReference>
<dbReference type="InterPro" id="IPR050980">
    <property type="entry name" value="2C_sensor_his_kinase"/>
</dbReference>
<dbReference type="PRINTS" id="PR00344">
    <property type="entry name" value="BCTRLSENSOR"/>
</dbReference>
<dbReference type="PANTHER" id="PTHR44936:SF10">
    <property type="entry name" value="SENSOR PROTEIN RSTB"/>
    <property type="match status" value="1"/>
</dbReference>
<dbReference type="EMBL" id="JACHXS010000004">
    <property type="protein sequence ID" value="MBB3221622.1"/>
    <property type="molecule type" value="Genomic_DNA"/>
</dbReference>
<dbReference type="Gene3D" id="1.10.287.130">
    <property type="match status" value="1"/>
</dbReference>
<dbReference type="OrthoDB" id="8556618at2"/>
<comment type="subcellular location">
    <subcellularLocation>
        <location evidence="2">Cell membrane</location>
        <topology evidence="2">Multi-pass membrane protein</topology>
    </subcellularLocation>
</comment>
<keyword evidence="9" id="KW-0067">ATP-binding</keyword>
<dbReference type="EC" id="2.7.13.3" evidence="3"/>
<gene>
    <name evidence="12" type="ORF">FCL38_00855</name>
    <name evidence="11" type="ORF">FHS02_002432</name>
</gene>
<keyword evidence="5" id="KW-0597">Phosphoprotein</keyword>
<keyword evidence="7" id="KW-0547">Nucleotide-binding</keyword>
<dbReference type="InterPro" id="IPR004358">
    <property type="entry name" value="Sig_transdc_His_kin-like_C"/>
</dbReference>
<dbReference type="CDD" id="cd00082">
    <property type="entry name" value="HisKA"/>
    <property type="match status" value="1"/>
</dbReference>
<name>A0A4P8HJZ0_9BURK</name>
<dbReference type="Gene3D" id="3.30.565.10">
    <property type="entry name" value="Histidine kinase-like ATPase, C-terminal domain"/>
    <property type="match status" value="1"/>
</dbReference>
<dbReference type="Pfam" id="PF02518">
    <property type="entry name" value="HATPase_c"/>
    <property type="match status" value="1"/>
</dbReference>
<dbReference type="PROSITE" id="PS50109">
    <property type="entry name" value="HIS_KIN"/>
    <property type="match status" value="1"/>
</dbReference>
<keyword evidence="4" id="KW-1003">Cell membrane</keyword>
<dbReference type="GO" id="GO:0005524">
    <property type="term" value="F:ATP binding"/>
    <property type="evidence" value="ECO:0007669"/>
    <property type="project" value="UniProtKB-KW"/>
</dbReference>
<dbReference type="Proteomes" id="UP000298763">
    <property type="component" value="Chromosome"/>
</dbReference>
<reference evidence="11 14" key="2">
    <citation type="submission" date="2020-08" db="EMBL/GenBank/DDBJ databases">
        <title>Genomic Encyclopedia of Type Strains, Phase III (KMG-III): the genomes of soil and plant-associated and newly described type strains.</title>
        <authorList>
            <person name="Whitman W."/>
        </authorList>
    </citation>
    <scope>NUCLEOTIDE SEQUENCE [LARGE SCALE GENOMIC DNA]</scope>
    <source>
        <strain evidence="11 14">CECT 7753</strain>
    </source>
</reference>